<name>A0AAE1V0W1_9SOLA</name>
<reference evidence="2" key="1">
    <citation type="submission" date="2023-12" db="EMBL/GenBank/DDBJ databases">
        <title>Genome assembly of Anisodus tanguticus.</title>
        <authorList>
            <person name="Wang Y.-J."/>
        </authorList>
    </citation>
    <scope>NUCLEOTIDE SEQUENCE</scope>
    <source>
        <strain evidence="2">KB-2021</strain>
        <tissue evidence="2">Leaf</tissue>
    </source>
</reference>
<protein>
    <submittedName>
        <fullName evidence="2">Uncharacterized protein</fullName>
    </submittedName>
</protein>
<organism evidence="2 3">
    <name type="scientific">Anisodus tanguticus</name>
    <dbReference type="NCBI Taxonomy" id="243964"/>
    <lineage>
        <taxon>Eukaryota</taxon>
        <taxon>Viridiplantae</taxon>
        <taxon>Streptophyta</taxon>
        <taxon>Embryophyta</taxon>
        <taxon>Tracheophyta</taxon>
        <taxon>Spermatophyta</taxon>
        <taxon>Magnoliopsida</taxon>
        <taxon>eudicotyledons</taxon>
        <taxon>Gunneridae</taxon>
        <taxon>Pentapetalae</taxon>
        <taxon>asterids</taxon>
        <taxon>lamiids</taxon>
        <taxon>Solanales</taxon>
        <taxon>Solanaceae</taxon>
        <taxon>Solanoideae</taxon>
        <taxon>Hyoscyameae</taxon>
        <taxon>Anisodus</taxon>
    </lineage>
</organism>
<keyword evidence="3" id="KW-1185">Reference proteome</keyword>
<gene>
    <name evidence="2" type="ORF">RND71_037024</name>
</gene>
<dbReference type="AlphaFoldDB" id="A0AAE1V0W1"/>
<proteinExistence type="predicted"/>
<dbReference type="Proteomes" id="UP001291623">
    <property type="component" value="Unassembled WGS sequence"/>
</dbReference>
<accession>A0AAE1V0W1</accession>
<feature type="compositionally biased region" description="Polar residues" evidence="1">
    <location>
        <begin position="1"/>
        <end position="11"/>
    </location>
</feature>
<comment type="caution">
    <text evidence="2">The sequence shown here is derived from an EMBL/GenBank/DDBJ whole genome shotgun (WGS) entry which is preliminary data.</text>
</comment>
<sequence>MSKATFAQQRSNKSRQCQKRHPLKRNHSRGSPKLKTISPWTIRLPLNKVSTSSRYYDGLRGKGVPMTGLRFISGRVLGVVMRGRVYFW</sequence>
<feature type="region of interest" description="Disordered" evidence="1">
    <location>
        <begin position="1"/>
        <end position="35"/>
    </location>
</feature>
<evidence type="ECO:0000256" key="1">
    <source>
        <dbReference type="SAM" id="MobiDB-lite"/>
    </source>
</evidence>
<feature type="compositionally biased region" description="Basic residues" evidence="1">
    <location>
        <begin position="12"/>
        <end position="32"/>
    </location>
</feature>
<dbReference type="EMBL" id="JAVYJV010000020">
    <property type="protein sequence ID" value="KAK4343930.1"/>
    <property type="molecule type" value="Genomic_DNA"/>
</dbReference>
<evidence type="ECO:0000313" key="2">
    <source>
        <dbReference type="EMBL" id="KAK4343930.1"/>
    </source>
</evidence>
<evidence type="ECO:0000313" key="3">
    <source>
        <dbReference type="Proteomes" id="UP001291623"/>
    </source>
</evidence>